<dbReference type="PANTHER" id="PTHR35272">
    <property type="entry name" value="THIOL:DISULFIDE INTERCHANGE PROTEIN DSBC-RELATED"/>
    <property type="match status" value="1"/>
</dbReference>
<reference evidence="3 4" key="1">
    <citation type="submission" date="2013-06" db="EMBL/GenBank/DDBJ databases">
        <title>The Genome Sequence of Acinetobacter rudis CIP 110305.</title>
        <authorList>
            <consortium name="The Broad Institute Genome Sequencing Platform"/>
            <consortium name="The Broad Institute Genome Sequencing Center for Infectious Disease"/>
            <person name="Cerqueira G."/>
            <person name="Feldgarden M."/>
            <person name="Courvalin P."/>
            <person name="Perichon B."/>
            <person name="Grillot-Courvalin C."/>
            <person name="Clermont D."/>
            <person name="Rocha E."/>
            <person name="Yoon E.-J."/>
            <person name="Nemec A."/>
            <person name="Young S.K."/>
            <person name="Zeng Q."/>
            <person name="Gargeya S."/>
            <person name="Fitzgerald M."/>
            <person name="Abouelleil A."/>
            <person name="Alvarado L."/>
            <person name="Berlin A.M."/>
            <person name="Chapman S.B."/>
            <person name="Dewar J."/>
            <person name="Goldberg J."/>
            <person name="Griggs A."/>
            <person name="Gujja S."/>
            <person name="Hansen M."/>
            <person name="Howarth C."/>
            <person name="Imamovic A."/>
            <person name="Larimer J."/>
            <person name="McCowan C."/>
            <person name="Murphy C."/>
            <person name="Pearson M."/>
            <person name="Priest M."/>
            <person name="Roberts A."/>
            <person name="Saif S."/>
            <person name="Shea T."/>
            <person name="Sykes S."/>
            <person name="Wortman J."/>
            <person name="Nusbaum C."/>
            <person name="Birren B."/>
        </authorList>
    </citation>
    <scope>NUCLEOTIDE SEQUENCE [LARGE SCALE GENOMIC DNA]</scope>
    <source>
        <strain evidence="3 4">CIP 110305</strain>
    </source>
</reference>
<proteinExistence type="inferred from homology"/>
<organism evidence="3 4">
    <name type="scientific">Acinetobacter rudis CIP 110305</name>
    <dbReference type="NCBI Taxonomy" id="421052"/>
    <lineage>
        <taxon>Bacteria</taxon>
        <taxon>Pseudomonadati</taxon>
        <taxon>Pseudomonadota</taxon>
        <taxon>Gammaproteobacteria</taxon>
        <taxon>Moraxellales</taxon>
        <taxon>Moraxellaceae</taxon>
        <taxon>Acinetobacter</taxon>
    </lineage>
</organism>
<dbReference type="OrthoDB" id="5298214at2"/>
<dbReference type="InterPro" id="IPR012336">
    <property type="entry name" value="Thioredoxin-like_fold"/>
</dbReference>
<keyword evidence="1" id="KW-0574">Periplasm</keyword>
<dbReference type="InterPro" id="IPR033954">
    <property type="entry name" value="DiS-bond_Isoase_DsbC/G"/>
</dbReference>
<keyword evidence="4" id="KW-1185">Reference proteome</keyword>
<evidence type="ECO:0000313" key="4">
    <source>
        <dbReference type="Proteomes" id="UP000014568"/>
    </source>
</evidence>
<dbReference type="InterPro" id="IPR036249">
    <property type="entry name" value="Thioredoxin-like_sf"/>
</dbReference>
<comment type="subcellular location">
    <subcellularLocation>
        <location evidence="1">Periplasm</location>
    </subcellularLocation>
</comment>
<dbReference type="Gene3D" id="3.40.30.10">
    <property type="entry name" value="Glutaredoxin"/>
    <property type="match status" value="1"/>
</dbReference>
<dbReference type="SUPFAM" id="SSF52833">
    <property type="entry name" value="Thioredoxin-like"/>
    <property type="match status" value="1"/>
</dbReference>
<sequence length="251" mass="28174">MQKFKCIALATLGLSISLASCAQTEQSGALKQQLEKQGYNFVKQIDAPEGLIGWSGYKDEYPSTVFISKDQKYYIVGDLFDAKNKNLTEEAINTHVKGAVLEQIWKSLEQTTWIQDGKKDAAKIVYVFTDVNCPYCHTFWQKARPWVDSGKVQFRHIMVGVIRENSKGQAATILASSNPEEAFKQFNLANGKNQIKDMASIPQALSDKLNHNAETMEKYGFYATPAIVWKNAKGEIESQQGMPKDLHVILD</sequence>
<dbReference type="eggNOG" id="COG1651">
    <property type="taxonomic scope" value="Bacteria"/>
</dbReference>
<dbReference type="Gene3D" id="3.10.450.70">
    <property type="entry name" value="Disulphide bond isomerase, DsbC/G, N-terminal"/>
    <property type="match status" value="1"/>
</dbReference>
<dbReference type="NCBIfam" id="NF008657">
    <property type="entry name" value="PRK11657.1"/>
    <property type="match status" value="1"/>
</dbReference>
<dbReference type="Pfam" id="PF13098">
    <property type="entry name" value="Thioredoxin_2"/>
    <property type="match status" value="1"/>
</dbReference>
<feature type="signal peptide" evidence="1">
    <location>
        <begin position="1"/>
        <end position="22"/>
    </location>
</feature>
<accession>S3N0W1</accession>
<feature type="chain" id="PRO_5010004245" description="Thiol:disulfide interchange protein" evidence="1">
    <location>
        <begin position="23"/>
        <end position="251"/>
    </location>
</feature>
<evidence type="ECO:0000256" key="1">
    <source>
        <dbReference type="RuleBase" id="RU364038"/>
    </source>
</evidence>
<comment type="function">
    <text evidence="1">Required for disulfide bond formation in some periplasmic proteins. Acts by transferring its disulfide bond to other proteins and is reduced in the process.</text>
</comment>
<dbReference type="InterPro" id="IPR051470">
    <property type="entry name" value="Thiol:disulfide_interchange"/>
</dbReference>
<name>S3N0W1_9GAMM</name>
<dbReference type="PROSITE" id="PS51257">
    <property type="entry name" value="PROKAR_LIPOPROTEIN"/>
    <property type="match status" value="1"/>
</dbReference>
<gene>
    <name evidence="3" type="ORF">F945_02108</name>
</gene>
<evidence type="ECO:0000259" key="2">
    <source>
        <dbReference type="Pfam" id="PF13098"/>
    </source>
</evidence>
<dbReference type="SUPFAM" id="SSF54423">
    <property type="entry name" value="DsbC/DsbG N-terminal domain-like"/>
    <property type="match status" value="1"/>
</dbReference>
<dbReference type="InterPro" id="IPR009094">
    <property type="entry name" value="DiS-bond_isomerase_DsbC/G_N_sf"/>
</dbReference>
<keyword evidence="1" id="KW-0676">Redox-active center</keyword>
<dbReference type="AlphaFoldDB" id="S3N0W1"/>
<dbReference type="Proteomes" id="UP000014568">
    <property type="component" value="Unassembled WGS sequence"/>
</dbReference>
<comment type="caution">
    <text evidence="3">The sequence shown here is derived from an EMBL/GenBank/DDBJ whole genome shotgun (WGS) entry which is preliminary data.</text>
</comment>
<protein>
    <recommendedName>
        <fullName evidence="1">Thiol:disulfide interchange protein</fullName>
    </recommendedName>
</protein>
<dbReference type="PANTHER" id="PTHR35272:SF4">
    <property type="entry name" value="THIOL:DISULFIDE INTERCHANGE PROTEIN DSBG"/>
    <property type="match status" value="1"/>
</dbReference>
<dbReference type="GO" id="GO:0042597">
    <property type="term" value="C:periplasmic space"/>
    <property type="evidence" value="ECO:0007669"/>
    <property type="project" value="UniProtKB-SubCell"/>
</dbReference>
<feature type="domain" description="Thioredoxin-like fold" evidence="2">
    <location>
        <begin position="119"/>
        <end position="237"/>
    </location>
</feature>
<dbReference type="PATRIC" id="fig|421052.3.peg.2060"/>
<keyword evidence="1" id="KW-0732">Signal</keyword>
<comment type="similarity">
    <text evidence="1">Belongs to the thioredoxin family. DsbC subfamily.</text>
</comment>
<dbReference type="RefSeq" id="WP_016656514.1">
    <property type="nucleotide sequence ID" value="NZ_KE340353.1"/>
</dbReference>
<dbReference type="EMBL" id="ATGI01000027">
    <property type="protein sequence ID" value="EPF73352.1"/>
    <property type="molecule type" value="Genomic_DNA"/>
</dbReference>
<dbReference type="STRING" id="632955.GCA_000829675_03432"/>
<dbReference type="CDD" id="cd03020">
    <property type="entry name" value="DsbA_DsbC_DsbG"/>
    <property type="match status" value="1"/>
</dbReference>
<dbReference type="HOGENOM" id="CLU_080090_0_0_6"/>
<evidence type="ECO:0000313" key="3">
    <source>
        <dbReference type="EMBL" id="EPF73352.1"/>
    </source>
</evidence>